<keyword evidence="6 9" id="KW-1133">Transmembrane helix</keyword>
<keyword evidence="2 9" id="KW-0812">Transmembrane</keyword>
<reference evidence="13" key="1">
    <citation type="submission" date="2023-03" db="EMBL/GenBank/DDBJ databases">
        <authorList>
            <person name="Steffen K."/>
            <person name="Cardenas P."/>
        </authorList>
    </citation>
    <scope>NUCLEOTIDE SEQUENCE</scope>
</reference>
<dbReference type="PROSITE" id="PS50853">
    <property type="entry name" value="FN3"/>
    <property type="match status" value="2"/>
</dbReference>
<name>A0AA35WXL5_GEOBA</name>
<dbReference type="InterPro" id="IPR008979">
    <property type="entry name" value="Galactose-bd-like_sf"/>
</dbReference>
<proteinExistence type="predicted"/>
<keyword evidence="14" id="KW-1185">Reference proteome</keyword>
<dbReference type="PROSITE" id="PS51550">
    <property type="entry name" value="EPH_LBD"/>
    <property type="match status" value="1"/>
</dbReference>
<dbReference type="Pfam" id="PF01404">
    <property type="entry name" value="Ephrin_lbd"/>
    <property type="match status" value="1"/>
</dbReference>
<dbReference type="SUPFAM" id="SSF49785">
    <property type="entry name" value="Galactose-binding domain-like"/>
    <property type="match status" value="1"/>
</dbReference>
<dbReference type="Gene3D" id="2.60.40.1770">
    <property type="entry name" value="ephrin a2 ectodomain"/>
    <property type="match status" value="1"/>
</dbReference>
<dbReference type="Pfam" id="PF07699">
    <property type="entry name" value="Ephrin_rec_like"/>
    <property type="match status" value="1"/>
</dbReference>
<evidence type="ECO:0000256" key="5">
    <source>
        <dbReference type="ARBA" id="ARBA00022840"/>
    </source>
</evidence>
<feature type="domain" description="Fibronectin type-III" evidence="11">
    <location>
        <begin position="372"/>
        <end position="473"/>
    </location>
</feature>
<dbReference type="InterPro" id="IPR011641">
    <property type="entry name" value="Tyr-kin_ephrin_A/B_rcpt-like"/>
</dbReference>
<comment type="subcellular location">
    <subcellularLocation>
        <location evidence="1">Membrane</location>
        <topology evidence="1">Single-pass membrane protein</topology>
    </subcellularLocation>
</comment>
<dbReference type="SUPFAM" id="SSF57184">
    <property type="entry name" value="Growth factor receptor domain"/>
    <property type="match status" value="1"/>
</dbReference>
<dbReference type="AlphaFoldDB" id="A0AA35WXL5"/>
<evidence type="ECO:0000256" key="10">
    <source>
        <dbReference type="SAM" id="SignalP"/>
    </source>
</evidence>
<protein>
    <submittedName>
        <fullName evidence="13">Ephrin type-A receptor 4-A</fullName>
    </submittedName>
</protein>
<evidence type="ECO:0000256" key="1">
    <source>
        <dbReference type="ARBA" id="ARBA00004167"/>
    </source>
</evidence>
<dbReference type="GO" id="GO:0005005">
    <property type="term" value="F:transmembrane-ephrin receptor activity"/>
    <property type="evidence" value="ECO:0007669"/>
    <property type="project" value="TreeGrafter"/>
</dbReference>
<dbReference type="SMART" id="SM00060">
    <property type="entry name" value="FN3"/>
    <property type="match status" value="2"/>
</dbReference>
<accession>A0AA35WXL5</accession>
<comment type="caution">
    <text evidence="13">The sequence shown here is derived from an EMBL/GenBank/DDBJ whole genome shotgun (WGS) entry which is preliminary data.</text>
</comment>
<evidence type="ECO:0000256" key="9">
    <source>
        <dbReference type="SAM" id="Phobius"/>
    </source>
</evidence>
<keyword evidence="8 13" id="KW-0675">Receptor</keyword>
<dbReference type="InterPro" id="IPR009030">
    <property type="entry name" value="Growth_fac_rcpt_cys_sf"/>
</dbReference>
<dbReference type="Gene3D" id="2.60.40.10">
    <property type="entry name" value="Immunoglobulins"/>
    <property type="match status" value="2"/>
</dbReference>
<dbReference type="Proteomes" id="UP001174909">
    <property type="component" value="Unassembled WGS sequence"/>
</dbReference>
<dbReference type="Gene3D" id="2.60.120.260">
    <property type="entry name" value="Galactose-binding domain-like"/>
    <property type="match status" value="1"/>
</dbReference>
<dbReference type="PANTHER" id="PTHR46877:SF14">
    <property type="entry name" value="RECEPTOR PROTEIN-TYROSINE KINASE"/>
    <property type="match status" value="1"/>
</dbReference>
<keyword evidence="7 9" id="KW-0472">Membrane</keyword>
<dbReference type="InterPro" id="IPR001090">
    <property type="entry name" value="Ephrin_rcpt_lig-bd_dom"/>
</dbReference>
<sequence>MVFSERIVPGLVAVVVLLIGHAGCVQDQAPGDGVDICTEEIVNGVPNPFFALRPVYSVNERPLMDSRDYNRLLQENSDAYVPWQSVDRDNNNTIEDVTRWTQTGSATCAGRVTACGFDVGAQENWLITQHINTVLPGGGGERLRKVTVVFNGTLNGCDIGRKCRQNFELYKWETSAIDRNGATDTSNYIRVGRVSPAVTIGVMSFVDYHDIELGTTGGFYLGVVDLTTCVTLTRILVLYYVCPEETSELISRPEAIESQSLEGSPSVEGECVENSSTESGANPILICGARGQWQVIKPCLCNPGYRLDSSQDKCSECPEGTFSSGLGDGTCETCPANSEGTGTALSLCPCLQDYYRAPYEGPSVPCTQSPGPPSDVRVSNVTNTSAILSWSAPDNGGGRPLYEIVYIITATDSGGSGGERVVVSEVNDTETIVTGLTPGVLYTFSVSAENDVSSQDNNINARSLSTTATTQEGVGGTVMEFVVGENGVLSWSSPVPPNGVILYYNVIISTADSGQLVTRLKELDVLTIDVSNYGEINMDYNVTVQAVTSVGGGDFSSPVTVSLREPSPDSKSDPPVTAIAVTVLVVIIIFLAIIVASLVAYIYWKKSKMKKGEQTSISDMPGQLSQQMYDDGMEIMEPNKAYGVHNVSGHNMRVQVPVYPNEAYSVCKGGTHEDPEYELVN</sequence>
<keyword evidence="10" id="KW-0732">Signal</keyword>
<dbReference type="InterPro" id="IPR036116">
    <property type="entry name" value="FN3_sf"/>
</dbReference>
<feature type="transmembrane region" description="Helical" evidence="9">
    <location>
        <begin position="578"/>
        <end position="604"/>
    </location>
</feature>
<organism evidence="13 14">
    <name type="scientific">Geodia barretti</name>
    <name type="common">Barrett's horny sponge</name>
    <dbReference type="NCBI Taxonomy" id="519541"/>
    <lineage>
        <taxon>Eukaryota</taxon>
        <taxon>Metazoa</taxon>
        <taxon>Porifera</taxon>
        <taxon>Demospongiae</taxon>
        <taxon>Heteroscleromorpha</taxon>
        <taxon>Tetractinellida</taxon>
        <taxon>Astrophorina</taxon>
        <taxon>Geodiidae</taxon>
        <taxon>Geodia</taxon>
    </lineage>
</organism>
<feature type="signal peptide" evidence="10">
    <location>
        <begin position="1"/>
        <end position="24"/>
    </location>
</feature>
<feature type="domain" description="Eph LBD" evidence="12">
    <location>
        <begin position="68"/>
        <end position="247"/>
    </location>
</feature>
<dbReference type="SUPFAM" id="SSF49265">
    <property type="entry name" value="Fibronectin type III"/>
    <property type="match status" value="1"/>
</dbReference>
<dbReference type="InterPro" id="IPR003961">
    <property type="entry name" value="FN3_dom"/>
</dbReference>
<evidence type="ECO:0000259" key="12">
    <source>
        <dbReference type="PROSITE" id="PS51550"/>
    </source>
</evidence>
<evidence type="ECO:0000256" key="2">
    <source>
        <dbReference type="ARBA" id="ARBA00022692"/>
    </source>
</evidence>
<evidence type="ECO:0000256" key="4">
    <source>
        <dbReference type="ARBA" id="ARBA00022741"/>
    </source>
</evidence>
<feature type="chain" id="PRO_5041269683" evidence="10">
    <location>
        <begin position="25"/>
        <end position="681"/>
    </location>
</feature>
<evidence type="ECO:0000313" key="13">
    <source>
        <dbReference type="EMBL" id="CAI8030312.1"/>
    </source>
</evidence>
<evidence type="ECO:0000313" key="14">
    <source>
        <dbReference type="Proteomes" id="UP001174909"/>
    </source>
</evidence>
<dbReference type="FunFam" id="2.10.50.10:FF:000001">
    <property type="entry name" value="Ephrin type-A receptor 5"/>
    <property type="match status" value="1"/>
</dbReference>
<dbReference type="GO" id="GO:0005886">
    <property type="term" value="C:plasma membrane"/>
    <property type="evidence" value="ECO:0007669"/>
    <property type="project" value="TreeGrafter"/>
</dbReference>
<dbReference type="CDD" id="cd00063">
    <property type="entry name" value="FN3"/>
    <property type="match status" value="1"/>
</dbReference>
<keyword evidence="5" id="KW-0067">ATP-binding</keyword>
<dbReference type="Gene3D" id="2.10.50.10">
    <property type="entry name" value="Tumor Necrosis Factor Receptor, subunit A, domain 2"/>
    <property type="match status" value="1"/>
</dbReference>
<evidence type="ECO:0000256" key="6">
    <source>
        <dbReference type="ARBA" id="ARBA00022989"/>
    </source>
</evidence>
<dbReference type="EMBL" id="CASHTH010002470">
    <property type="protein sequence ID" value="CAI8030312.1"/>
    <property type="molecule type" value="Genomic_DNA"/>
</dbReference>
<dbReference type="Pfam" id="PF00041">
    <property type="entry name" value="fn3"/>
    <property type="match status" value="2"/>
</dbReference>
<feature type="domain" description="Fibronectin type-III" evidence="11">
    <location>
        <begin position="474"/>
        <end position="566"/>
    </location>
</feature>
<evidence type="ECO:0000259" key="11">
    <source>
        <dbReference type="PROSITE" id="PS50853"/>
    </source>
</evidence>
<keyword evidence="3" id="KW-0677">Repeat</keyword>
<dbReference type="InterPro" id="IPR013783">
    <property type="entry name" value="Ig-like_fold"/>
</dbReference>
<evidence type="ECO:0000256" key="7">
    <source>
        <dbReference type="ARBA" id="ARBA00023136"/>
    </source>
</evidence>
<evidence type="ECO:0000256" key="8">
    <source>
        <dbReference type="ARBA" id="ARBA00023170"/>
    </source>
</evidence>
<evidence type="ECO:0000256" key="3">
    <source>
        <dbReference type="ARBA" id="ARBA00022737"/>
    </source>
</evidence>
<dbReference type="CDD" id="cd00185">
    <property type="entry name" value="TNFRSF"/>
    <property type="match status" value="1"/>
</dbReference>
<dbReference type="SMART" id="SM00615">
    <property type="entry name" value="EPH_lbd"/>
    <property type="match status" value="1"/>
</dbReference>
<gene>
    <name evidence="13" type="ORF">GBAR_LOCUS17190</name>
</gene>
<keyword evidence="4" id="KW-0547">Nucleotide-binding</keyword>
<dbReference type="InterPro" id="IPR050449">
    <property type="entry name" value="Ephrin_rcpt_TKs"/>
</dbReference>
<dbReference type="PANTHER" id="PTHR46877">
    <property type="entry name" value="EPH RECEPTOR A5"/>
    <property type="match status" value="1"/>
</dbReference>
<dbReference type="GO" id="GO:0005524">
    <property type="term" value="F:ATP binding"/>
    <property type="evidence" value="ECO:0007669"/>
    <property type="project" value="UniProtKB-KW"/>
</dbReference>